<reference evidence="7 8" key="1">
    <citation type="journal article" date="2024" name="Microbiology">
        <title>Methylomarinum rosea sp. nov., a novel halophilic methanotrophic bacterium from the hypersaline Lake Elton.</title>
        <authorList>
            <person name="Suleimanov R.Z."/>
            <person name="Oshkin I.Y."/>
            <person name="Danilova O.V."/>
            <person name="Suzina N.E."/>
            <person name="Dedysh S.N."/>
        </authorList>
    </citation>
    <scope>NUCLEOTIDE SEQUENCE [LARGE SCALE GENOMIC DNA]</scope>
    <source>
        <strain evidence="7 8">Ch1-1</strain>
    </source>
</reference>
<dbReference type="InterPro" id="IPR036509">
    <property type="entry name" value="Met_Sox_Rdtase_MsrA_sf"/>
</dbReference>
<organism evidence="7 8">
    <name type="scientific">Methylomarinum roseum</name>
    <dbReference type="NCBI Taxonomy" id="3067653"/>
    <lineage>
        <taxon>Bacteria</taxon>
        <taxon>Pseudomonadati</taxon>
        <taxon>Pseudomonadota</taxon>
        <taxon>Gammaproteobacteria</taxon>
        <taxon>Methylococcales</taxon>
        <taxon>Methylococcaceae</taxon>
        <taxon>Methylomarinum</taxon>
    </lineage>
</organism>
<evidence type="ECO:0000256" key="3">
    <source>
        <dbReference type="ARBA" id="ARBA00048782"/>
    </source>
</evidence>
<dbReference type="EMBL" id="CP157743">
    <property type="protein sequence ID" value="XBS19691.1"/>
    <property type="molecule type" value="Genomic_DNA"/>
</dbReference>
<gene>
    <name evidence="4 7" type="primary">msrA</name>
    <name evidence="7" type="ORF">Q9L42_015180</name>
</gene>
<feature type="chain" id="PRO_5043560226" description="Peptide methionine sulfoxide reductase MsrA" evidence="5">
    <location>
        <begin position="20"/>
        <end position="201"/>
    </location>
</feature>
<dbReference type="GO" id="GO:0008113">
    <property type="term" value="F:peptide-methionine (S)-S-oxide reductase activity"/>
    <property type="evidence" value="ECO:0007669"/>
    <property type="project" value="UniProtKB-UniRule"/>
</dbReference>
<evidence type="ECO:0000256" key="4">
    <source>
        <dbReference type="HAMAP-Rule" id="MF_01401"/>
    </source>
</evidence>
<evidence type="ECO:0000256" key="2">
    <source>
        <dbReference type="ARBA" id="ARBA00047806"/>
    </source>
</evidence>
<name>A0AAU7NSQ6_9GAMM</name>
<feature type="active site" evidence="4">
    <location>
        <position position="34"/>
    </location>
</feature>
<dbReference type="InterPro" id="IPR002569">
    <property type="entry name" value="Met_Sox_Rdtase_MsrA_dom"/>
</dbReference>
<dbReference type="NCBIfam" id="TIGR00401">
    <property type="entry name" value="msrA"/>
    <property type="match status" value="1"/>
</dbReference>
<dbReference type="Gene3D" id="3.30.1060.10">
    <property type="entry name" value="Peptide methionine sulphoxide reductase MsrA"/>
    <property type="match status" value="1"/>
</dbReference>
<dbReference type="KEGG" id="mech:Q9L42_015180"/>
<keyword evidence="8" id="KW-1185">Reference proteome</keyword>
<dbReference type="Pfam" id="PF01625">
    <property type="entry name" value="PMSR"/>
    <property type="match status" value="1"/>
</dbReference>
<dbReference type="PANTHER" id="PTHR43774">
    <property type="entry name" value="PEPTIDE METHIONINE SULFOXIDE REDUCTASE"/>
    <property type="match status" value="1"/>
</dbReference>
<feature type="signal peptide" evidence="5">
    <location>
        <begin position="1"/>
        <end position="19"/>
    </location>
</feature>
<dbReference type="EC" id="1.8.4.11" evidence="4"/>
<protein>
    <recommendedName>
        <fullName evidence="4">Peptide methionine sulfoxide reductase MsrA</fullName>
        <shortName evidence="4">Protein-methionine-S-oxide reductase</shortName>
        <ecNumber evidence="4">1.8.4.11</ecNumber>
    </recommendedName>
    <alternativeName>
        <fullName evidence="4">Peptide-methionine (S)-S-oxide reductase</fullName>
        <shortName evidence="4">Peptide Met(O) reductase</shortName>
    </alternativeName>
</protein>
<keyword evidence="5" id="KW-0732">Signal</keyword>
<dbReference type="Proteomes" id="UP001225378">
    <property type="component" value="Chromosome"/>
</dbReference>
<evidence type="ECO:0000256" key="1">
    <source>
        <dbReference type="ARBA" id="ARBA00023002"/>
    </source>
</evidence>
<evidence type="ECO:0000313" key="7">
    <source>
        <dbReference type="EMBL" id="XBS19691.1"/>
    </source>
</evidence>
<keyword evidence="1 4" id="KW-0560">Oxidoreductase</keyword>
<comment type="catalytic activity">
    <reaction evidence="3 4">
        <text>[thioredoxin]-disulfide + L-methionine + H2O = L-methionine (S)-S-oxide + [thioredoxin]-dithiol</text>
        <dbReference type="Rhea" id="RHEA:19993"/>
        <dbReference type="Rhea" id="RHEA-COMP:10698"/>
        <dbReference type="Rhea" id="RHEA-COMP:10700"/>
        <dbReference type="ChEBI" id="CHEBI:15377"/>
        <dbReference type="ChEBI" id="CHEBI:29950"/>
        <dbReference type="ChEBI" id="CHEBI:50058"/>
        <dbReference type="ChEBI" id="CHEBI:57844"/>
        <dbReference type="ChEBI" id="CHEBI:58772"/>
        <dbReference type="EC" id="1.8.4.11"/>
    </reaction>
</comment>
<evidence type="ECO:0000256" key="5">
    <source>
        <dbReference type="SAM" id="SignalP"/>
    </source>
</evidence>
<comment type="catalytic activity">
    <reaction evidence="2 4">
        <text>L-methionyl-[protein] + [thioredoxin]-disulfide + H2O = L-methionyl-(S)-S-oxide-[protein] + [thioredoxin]-dithiol</text>
        <dbReference type="Rhea" id="RHEA:14217"/>
        <dbReference type="Rhea" id="RHEA-COMP:10698"/>
        <dbReference type="Rhea" id="RHEA-COMP:10700"/>
        <dbReference type="Rhea" id="RHEA-COMP:12313"/>
        <dbReference type="Rhea" id="RHEA-COMP:12315"/>
        <dbReference type="ChEBI" id="CHEBI:15377"/>
        <dbReference type="ChEBI" id="CHEBI:16044"/>
        <dbReference type="ChEBI" id="CHEBI:29950"/>
        <dbReference type="ChEBI" id="CHEBI:44120"/>
        <dbReference type="ChEBI" id="CHEBI:50058"/>
        <dbReference type="EC" id="1.8.4.11"/>
    </reaction>
</comment>
<feature type="domain" description="Peptide methionine sulphoxide reductase MsrA" evidence="6">
    <location>
        <begin position="27"/>
        <end position="178"/>
    </location>
</feature>
<dbReference type="RefSeq" id="WP_305907573.1">
    <property type="nucleotide sequence ID" value="NZ_CP157743.1"/>
</dbReference>
<proteinExistence type="inferred from homology"/>
<evidence type="ECO:0000313" key="8">
    <source>
        <dbReference type="Proteomes" id="UP001225378"/>
    </source>
</evidence>
<comment type="similarity">
    <text evidence="4">Belongs to the MsrA Met sulfoxide reductase family.</text>
</comment>
<dbReference type="SUPFAM" id="SSF55068">
    <property type="entry name" value="Peptide methionine sulfoxide reductase"/>
    <property type="match status" value="1"/>
</dbReference>
<accession>A0AAU7NSQ6</accession>
<evidence type="ECO:0000259" key="6">
    <source>
        <dbReference type="Pfam" id="PF01625"/>
    </source>
</evidence>
<dbReference type="HAMAP" id="MF_01401">
    <property type="entry name" value="MsrA"/>
    <property type="match status" value="1"/>
</dbReference>
<sequence>MKRLIVLILVMFFSFINYAQAEQSPAKATFAGGCFWCMESAFDKLPGVLETLSGYTGGRNKDPSYEQVSGGWTGHYEALQITYDPEKISYRQLLQVFWHNIDPTDDEGQFCDKGPQYRSAIFYHHDEQKRLALESKNNLQNSQKFPEPIKTAIKAAGPFYLAEPYHQNYYRKNPLSYQFYRYTCGRDRRLNELWGESNDIR</sequence>
<comment type="function">
    <text evidence="4">Has an important function as a repair enzyme for proteins that have been inactivated by oxidation. Catalyzes the reversible oxidation-reduction of methionine sulfoxide in proteins to methionine.</text>
</comment>
<dbReference type="AlphaFoldDB" id="A0AAU7NSQ6"/>
<dbReference type="PANTHER" id="PTHR43774:SF1">
    <property type="entry name" value="PEPTIDE METHIONINE SULFOXIDE REDUCTASE MSRA 2"/>
    <property type="match status" value="1"/>
</dbReference>